<evidence type="ECO:0000256" key="1">
    <source>
        <dbReference type="ARBA" id="ARBA00004240"/>
    </source>
</evidence>
<keyword evidence="8 12" id="KW-0256">Endoplasmic reticulum</keyword>
<comment type="subcellular location">
    <subcellularLocation>
        <location evidence="1 12">Endoplasmic reticulum</location>
    </subcellularLocation>
</comment>
<evidence type="ECO:0000259" key="13">
    <source>
        <dbReference type="Pfam" id="PF04101"/>
    </source>
</evidence>
<evidence type="ECO:0000256" key="10">
    <source>
        <dbReference type="ARBA" id="ARBA00032061"/>
    </source>
</evidence>
<comment type="similarity">
    <text evidence="2 12">Belongs to the glycosyltransferase 28 family.</text>
</comment>
<proteinExistence type="inferred from homology"/>
<keyword evidence="7 12" id="KW-0808">Transferase</keyword>
<dbReference type="Pfam" id="PF04101">
    <property type="entry name" value="Glyco_tran_28_C"/>
    <property type="match status" value="1"/>
</dbReference>
<gene>
    <name evidence="12 14" type="primary">ALG13</name>
    <name evidence="14" type="ORF">K7432_003511</name>
</gene>
<reference evidence="14 15" key="1">
    <citation type="submission" date="2023-04" db="EMBL/GenBank/DDBJ databases">
        <title>Genome of Basidiobolus ranarum AG-B5.</title>
        <authorList>
            <person name="Stajich J.E."/>
            <person name="Carter-House D."/>
            <person name="Gryganskyi A."/>
        </authorList>
    </citation>
    <scope>NUCLEOTIDE SEQUENCE [LARGE SCALE GENOMIC DNA]</scope>
    <source>
        <strain evidence="14 15">AG-B5</strain>
    </source>
</reference>
<dbReference type="InterPro" id="IPR007235">
    <property type="entry name" value="Glyco_trans_28_C"/>
</dbReference>
<evidence type="ECO:0000313" key="15">
    <source>
        <dbReference type="Proteomes" id="UP001479436"/>
    </source>
</evidence>
<evidence type="ECO:0000256" key="9">
    <source>
        <dbReference type="ARBA" id="ARBA00024804"/>
    </source>
</evidence>
<comment type="function">
    <text evidence="9 12">Involved in protein N-glycosylation. Essential for the second step of the dolichol-linked oligosaccharide pathway.</text>
</comment>
<comment type="subunit">
    <text evidence="3 12">Heterodimer with ALG14 to form a functional enzyme.</text>
</comment>
<dbReference type="InterPro" id="IPR039042">
    <property type="entry name" value="Alg13-like"/>
</dbReference>
<sequence>MSCSNGVAFVTVGSTGFDNLISKVVTSEFTQELEKLGYSSLIVQYGSSSQVFPKELPNGKLEISGYDYKSTIQLDLEKAHLVISHAGSGSIIDALRMGKPLIVVVNETLMDNHQLELAKKLSSEGYLIYTTVSELSDCLRSRKYENLTPFPEAKTQIFGDFLDAAIGFS</sequence>
<evidence type="ECO:0000256" key="5">
    <source>
        <dbReference type="ARBA" id="ARBA00017468"/>
    </source>
</evidence>
<dbReference type="PANTHER" id="PTHR12867">
    <property type="entry name" value="GLYCOSYL TRANSFERASE-RELATED"/>
    <property type="match status" value="1"/>
</dbReference>
<evidence type="ECO:0000256" key="6">
    <source>
        <dbReference type="ARBA" id="ARBA00022676"/>
    </source>
</evidence>
<comment type="caution">
    <text evidence="14">The sequence shown here is derived from an EMBL/GenBank/DDBJ whole genome shotgun (WGS) entry which is preliminary data.</text>
</comment>
<evidence type="ECO:0000313" key="14">
    <source>
        <dbReference type="EMBL" id="KAK9766999.1"/>
    </source>
</evidence>
<dbReference type="SUPFAM" id="SSF53756">
    <property type="entry name" value="UDP-Glycosyltransferase/glycogen phosphorylase"/>
    <property type="match status" value="1"/>
</dbReference>
<dbReference type="Gene3D" id="3.40.50.2000">
    <property type="entry name" value="Glycogen Phosphorylase B"/>
    <property type="match status" value="1"/>
</dbReference>
<evidence type="ECO:0000256" key="11">
    <source>
        <dbReference type="ARBA" id="ARBA00048184"/>
    </source>
</evidence>
<name>A0ABR2WZS0_9FUNG</name>
<organism evidence="14 15">
    <name type="scientific">Basidiobolus ranarum</name>
    <dbReference type="NCBI Taxonomy" id="34480"/>
    <lineage>
        <taxon>Eukaryota</taxon>
        <taxon>Fungi</taxon>
        <taxon>Fungi incertae sedis</taxon>
        <taxon>Zoopagomycota</taxon>
        <taxon>Entomophthoromycotina</taxon>
        <taxon>Basidiobolomycetes</taxon>
        <taxon>Basidiobolales</taxon>
        <taxon>Basidiobolaceae</taxon>
        <taxon>Basidiobolus</taxon>
    </lineage>
</organism>
<feature type="domain" description="Glycosyl transferase family 28 C-terminal" evidence="13">
    <location>
        <begin position="8"/>
        <end position="155"/>
    </location>
</feature>
<evidence type="ECO:0000256" key="4">
    <source>
        <dbReference type="ARBA" id="ARBA00012614"/>
    </source>
</evidence>
<protein>
    <recommendedName>
        <fullName evidence="5 12">UDP-N-acetylglucosamine transferase subunit ALG13</fullName>
        <ecNumber evidence="4 12">2.4.1.141</ecNumber>
    </recommendedName>
    <alternativeName>
        <fullName evidence="10 12">Asparagine-linked glycosylation protein 13</fullName>
    </alternativeName>
</protein>
<keyword evidence="6 12" id="KW-0328">Glycosyltransferase</keyword>
<evidence type="ECO:0000256" key="2">
    <source>
        <dbReference type="ARBA" id="ARBA00006962"/>
    </source>
</evidence>
<evidence type="ECO:0000256" key="8">
    <source>
        <dbReference type="ARBA" id="ARBA00022824"/>
    </source>
</evidence>
<dbReference type="GO" id="GO:0004577">
    <property type="term" value="F:N-acetylglucosaminyldiphosphodolichol N-acetylglucosaminyltransferase activity"/>
    <property type="evidence" value="ECO:0007669"/>
    <property type="project" value="UniProtKB-EC"/>
</dbReference>
<dbReference type="EMBL" id="JASJQH010000108">
    <property type="protein sequence ID" value="KAK9766999.1"/>
    <property type="molecule type" value="Genomic_DNA"/>
</dbReference>
<keyword evidence="15" id="KW-1185">Reference proteome</keyword>
<accession>A0ABR2WZS0</accession>
<evidence type="ECO:0000256" key="7">
    <source>
        <dbReference type="ARBA" id="ARBA00022679"/>
    </source>
</evidence>
<dbReference type="PANTHER" id="PTHR12867:SF6">
    <property type="entry name" value="N-ACETYLGLUCOSAMINYLDIPHOSPHODOLICHOL N-ACETYLGLUCOSAMINYLTRANSFERASE"/>
    <property type="match status" value="1"/>
</dbReference>
<comment type="catalytic activity">
    <reaction evidence="11">
        <text>an N-acetyl-alpha-D-glucosaminyl-diphospho-di-trans,poly-cis-dolichol + UDP-N-acetyl-alpha-D-glucosamine = an N,N'-diacetylchitobiosyl-diphospho-di-trans,poly-cis-dolichol + UDP + H(+)</text>
        <dbReference type="Rhea" id="RHEA:23380"/>
        <dbReference type="Rhea" id="RHEA-COMP:19507"/>
        <dbReference type="Rhea" id="RHEA-COMP:19510"/>
        <dbReference type="ChEBI" id="CHEBI:15378"/>
        <dbReference type="ChEBI" id="CHEBI:57269"/>
        <dbReference type="ChEBI" id="CHEBI:57705"/>
        <dbReference type="ChEBI" id="CHEBI:58223"/>
        <dbReference type="ChEBI" id="CHEBI:58427"/>
        <dbReference type="EC" id="2.4.1.141"/>
    </reaction>
</comment>
<evidence type="ECO:0000256" key="12">
    <source>
        <dbReference type="RuleBase" id="RU362128"/>
    </source>
</evidence>
<dbReference type="Proteomes" id="UP001479436">
    <property type="component" value="Unassembled WGS sequence"/>
</dbReference>
<dbReference type="EC" id="2.4.1.141" evidence="4 12"/>
<evidence type="ECO:0000256" key="3">
    <source>
        <dbReference type="ARBA" id="ARBA00011198"/>
    </source>
</evidence>